<evidence type="ECO:0000256" key="1">
    <source>
        <dbReference type="ARBA" id="ARBA00004141"/>
    </source>
</evidence>
<evidence type="ECO:0000259" key="3">
    <source>
        <dbReference type="PROSITE" id="PS50850"/>
    </source>
</evidence>
<dbReference type="SUPFAM" id="SSF103473">
    <property type="entry name" value="MFS general substrate transporter"/>
    <property type="match status" value="1"/>
</dbReference>
<keyword evidence="2" id="KW-0812">Transmembrane</keyword>
<accession>A0A9N9P1I0</accession>
<keyword evidence="5" id="KW-1185">Reference proteome</keyword>
<gene>
    <name evidence="4" type="ORF">RFULGI_LOCUS15675</name>
</gene>
<protein>
    <submittedName>
        <fullName evidence="4">1204_t:CDS:1</fullName>
    </submittedName>
</protein>
<proteinExistence type="predicted"/>
<feature type="non-terminal residue" evidence="4">
    <location>
        <position position="68"/>
    </location>
</feature>
<dbReference type="PROSITE" id="PS50850">
    <property type="entry name" value="MFS"/>
    <property type="match status" value="1"/>
</dbReference>
<dbReference type="InterPro" id="IPR036259">
    <property type="entry name" value="MFS_trans_sf"/>
</dbReference>
<evidence type="ECO:0000313" key="5">
    <source>
        <dbReference type="Proteomes" id="UP000789396"/>
    </source>
</evidence>
<dbReference type="InterPro" id="IPR020846">
    <property type="entry name" value="MFS_dom"/>
</dbReference>
<feature type="non-terminal residue" evidence="4">
    <location>
        <position position="1"/>
    </location>
</feature>
<feature type="domain" description="Major facilitator superfamily (MFS) profile" evidence="3">
    <location>
        <begin position="1"/>
        <end position="68"/>
    </location>
</feature>
<evidence type="ECO:0000256" key="2">
    <source>
        <dbReference type="SAM" id="Phobius"/>
    </source>
</evidence>
<name>A0A9N9P1I0_9GLOM</name>
<sequence length="68" mass="7598">YPTGYIVAALLNYAVINSLGWRAMFSLSSFSALLIGLIGTSIKVSNSWRKILNERNNNGHNLIVEMRK</sequence>
<comment type="subcellular location">
    <subcellularLocation>
        <location evidence="1">Membrane</location>
        <topology evidence="1">Multi-pass membrane protein</topology>
    </subcellularLocation>
</comment>
<dbReference type="GO" id="GO:0016020">
    <property type="term" value="C:membrane"/>
    <property type="evidence" value="ECO:0007669"/>
    <property type="project" value="UniProtKB-SubCell"/>
</dbReference>
<dbReference type="GO" id="GO:0022857">
    <property type="term" value="F:transmembrane transporter activity"/>
    <property type="evidence" value="ECO:0007669"/>
    <property type="project" value="InterPro"/>
</dbReference>
<feature type="transmembrane region" description="Helical" evidence="2">
    <location>
        <begin position="20"/>
        <end position="42"/>
    </location>
</feature>
<organism evidence="4 5">
    <name type="scientific">Racocetra fulgida</name>
    <dbReference type="NCBI Taxonomy" id="60492"/>
    <lineage>
        <taxon>Eukaryota</taxon>
        <taxon>Fungi</taxon>
        <taxon>Fungi incertae sedis</taxon>
        <taxon>Mucoromycota</taxon>
        <taxon>Glomeromycotina</taxon>
        <taxon>Glomeromycetes</taxon>
        <taxon>Diversisporales</taxon>
        <taxon>Gigasporaceae</taxon>
        <taxon>Racocetra</taxon>
    </lineage>
</organism>
<reference evidence="4" key="1">
    <citation type="submission" date="2021-06" db="EMBL/GenBank/DDBJ databases">
        <authorList>
            <person name="Kallberg Y."/>
            <person name="Tangrot J."/>
            <person name="Rosling A."/>
        </authorList>
    </citation>
    <scope>NUCLEOTIDE SEQUENCE</scope>
    <source>
        <strain evidence="4">IN212</strain>
    </source>
</reference>
<keyword evidence="2" id="KW-0472">Membrane</keyword>
<dbReference type="EMBL" id="CAJVPZ010051653">
    <property type="protein sequence ID" value="CAG8779412.1"/>
    <property type="molecule type" value="Genomic_DNA"/>
</dbReference>
<dbReference type="AlphaFoldDB" id="A0A9N9P1I0"/>
<keyword evidence="2" id="KW-1133">Transmembrane helix</keyword>
<dbReference type="Proteomes" id="UP000789396">
    <property type="component" value="Unassembled WGS sequence"/>
</dbReference>
<evidence type="ECO:0000313" key="4">
    <source>
        <dbReference type="EMBL" id="CAG8779412.1"/>
    </source>
</evidence>
<comment type="caution">
    <text evidence="4">The sequence shown here is derived from an EMBL/GenBank/DDBJ whole genome shotgun (WGS) entry which is preliminary data.</text>
</comment>